<organism evidence="2 3">
    <name type="scientific">Hyaloscypha variabilis (strain UAMH 11265 / GT02V1 / F)</name>
    <name type="common">Meliniomyces variabilis</name>
    <dbReference type="NCBI Taxonomy" id="1149755"/>
    <lineage>
        <taxon>Eukaryota</taxon>
        <taxon>Fungi</taxon>
        <taxon>Dikarya</taxon>
        <taxon>Ascomycota</taxon>
        <taxon>Pezizomycotina</taxon>
        <taxon>Leotiomycetes</taxon>
        <taxon>Helotiales</taxon>
        <taxon>Hyaloscyphaceae</taxon>
        <taxon>Hyaloscypha</taxon>
        <taxon>Hyaloscypha variabilis</taxon>
    </lineage>
</organism>
<keyword evidence="1" id="KW-0472">Membrane</keyword>
<keyword evidence="1" id="KW-1133">Transmembrane helix</keyword>
<sequence>MTLPIPELSAGSWRSCILRIIYLFLRLTPQIFFLLIIFSNISPGSDLFSNGINFHFQRDPVIERGPCLALFIYLNILYIATIIRGYRSVRSSLSPISNDEEKNADSIMVAKLRALLKGLHYDVRREFAGYLANPFDSFPCPSRFSRRDQAWSISMMFVLNLMIARLPFREWSKIDSDFPESWDDFFRVVGMGILGGWA</sequence>
<evidence type="ECO:0000313" key="3">
    <source>
        <dbReference type="Proteomes" id="UP000235786"/>
    </source>
</evidence>
<dbReference type="Proteomes" id="UP000235786">
    <property type="component" value="Unassembled WGS sequence"/>
</dbReference>
<dbReference type="EMBL" id="KZ613978">
    <property type="protein sequence ID" value="PMD29069.1"/>
    <property type="molecule type" value="Genomic_DNA"/>
</dbReference>
<protein>
    <submittedName>
        <fullName evidence="2">Uncharacterized protein</fullName>
    </submittedName>
</protein>
<name>A0A2J6QS32_HYAVF</name>
<feature type="transmembrane region" description="Helical" evidence="1">
    <location>
        <begin position="20"/>
        <end position="41"/>
    </location>
</feature>
<accession>A0A2J6QS32</accession>
<feature type="transmembrane region" description="Helical" evidence="1">
    <location>
        <begin position="61"/>
        <end position="83"/>
    </location>
</feature>
<proteinExistence type="predicted"/>
<keyword evidence="1" id="KW-0812">Transmembrane</keyword>
<reference evidence="2 3" key="1">
    <citation type="submission" date="2016-04" db="EMBL/GenBank/DDBJ databases">
        <title>A degradative enzymes factory behind the ericoid mycorrhizal symbiosis.</title>
        <authorList>
            <consortium name="DOE Joint Genome Institute"/>
            <person name="Martino E."/>
            <person name="Morin E."/>
            <person name="Grelet G."/>
            <person name="Kuo A."/>
            <person name="Kohler A."/>
            <person name="Daghino S."/>
            <person name="Barry K."/>
            <person name="Choi C."/>
            <person name="Cichocki N."/>
            <person name="Clum A."/>
            <person name="Copeland A."/>
            <person name="Hainaut M."/>
            <person name="Haridas S."/>
            <person name="Labutti K."/>
            <person name="Lindquist E."/>
            <person name="Lipzen A."/>
            <person name="Khouja H.-R."/>
            <person name="Murat C."/>
            <person name="Ohm R."/>
            <person name="Olson A."/>
            <person name="Spatafora J."/>
            <person name="Veneault-Fourrey C."/>
            <person name="Henrissat B."/>
            <person name="Grigoriev I."/>
            <person name="Martin F."/>
            <person name="Perotto S."/>
        </authorList>
    </citation>
    <scope>NUCLEOTIDE SEQUENCE [LARGE SCALE GENOMIC DNA]</scope>
    <source>
        <strain evidence="2 3">F</strain>
    </source>
</reference>
<evidence type="ECO:0000256" key="1">
    <source>
        <dbReference type="SAM" id="Phobius"/>
    </source>
</evidence>
<dbReference type="AlphaFoldDB" id="A0A2J6QS32"/>
<keyword evidence="3" id="KW-1185">Reference proteome</keyword>
<gene>
    <name evidence="2" type="ORF">L207DRAFT_539158</name>
</gene>
<evidence type="ECO:0000313" key="2">
    <source>
        <dbReference type="EMBL" id="PMD29069.1"/>
    </source>
</evidence>